<protein>
    <recommendedName>
        <fullName evidence="5">Protein kinase domain-containing protein</fullName>
    </recommendedName>
</protein>
<feature type="binding site" evidence="3">
    <location>
        <position position="48"/>
    </location>
    <ligand>
        <name>ATP</name>
        <dbReference type="ChEBI" id="CHEBI:30616"/>
    </ligand>
</feature>
<keyword evidence="1 3" id="KW-0547">Nucleotide-binding</keyword>
<dbReference type="AlphaFoldDB" id="A0A836GKK9"/>
<evidence type="ECO:0000313" key="6">
    <source>
        <dbReference type="EMBL" id="KAG5475484.1"/>
    </source>
</evidence>
<evidence type="ECO:0000256" key="2">
    <source>
        <dbReference type="ARBA" id="ARBA00022840"/>
    </source>
</evidence>
<keyword evidence="2 3" id="KW-0067">ATP-binding</keyword>
<accession>A0A836GKK9</accession>
<feature type="region of interest" description="Disordered" evidence="4">
    <location>
        <begin position="509"/>
        <end position="577"/>
    </location>
</feature>
<evidence type="ECO:0000259" key="5">
    <source>
        <dbReference type="PROSITE" id="PS50011"/>
    </source>
</evidence>
<dbReference type="PANTHER" id="PTHR24347">
    <property type="entry name" value="SERINE/THREONINE-PROTEIN KINASE"/>
    <property type="match status" value="1"/>
</dbReference>
<organism evidence="6 7">
    <name type="scientific">Leishmania martiniquensis</name>
    <dbReference type="NCBI Taxonomy" id="1580590"/>
    <lineage>
        <taxon>Eukaryota</taxon>
        <taxon>Discoba</taxon>
        <taxon>Euglenozoa</taxon>
        <taxon>Kinetoplastea</taxon>
        <taxon>Metakinetoplastina</taxon>
        <taxon>Trypanosomatida</taxon>
        <taxon>Trypanosomatidae</taxon>
        <taxon>Leishmaniinae</taxon>
        <taxon>Leishmania</taxon>
    </lineage>
</organism>
<dbReference type="PROSITE" id="PS50011">
    <property type="entry name" value="PROTEIN_KINASE_DOM"/>
    <property type="match status" value="1"/>
</dbReference>
<reference evidence="7" key="1">
    <citation type="journal article" date="2021" name="Microbiol. Resour. Announc.">
        <title>LGAAP: Leishmaniinae Genome Assembly and Annotation Pipeline.</title>
        <authorList>
            <person name="Almutairi H."/>
            <person name="Urbaniak M.D."/>
            <person name="Bates M.D."/>
            <person name="Jariyapan N."/>
            <person name="Kwakye-Nuako G."/>
            <person name="Thomaz-Soccol V."/>
            <person name="Al-Salem W.S."/>
            <person name="Dillon R.J."/>
            <person name="Bates P.A."/>
            <person name="Gatherer D."/>
        </authorList>
    </citation>
    <scope>NUCLEOTIDE SEQUENCE [LARGE SCALE GENOMIC DNA]</scope>
</reference>
<comment type="caution">
    <text evidence="6">The sequence shown here is derived from an EMBL/GenBank/DDBJ whole genome shotgun (WGS) entry which is preliminary data.</text>
</comment>
<dbReference type="GeneID" id="92513651"/>
<proteinExistence type="predicted"/>
<dbReference type="GO" id="GO:0004672">
    <property type="term" value="F:protein kinase activity"/>
    <property type="evidence" value="ECO:0007669"/>
    <property type="project" value="InterPro"/>
</dbReference>
<evidence type="ECO:0000313" key="7">
    <source>
        <dbReference type="Proteomes" id="UP000673552"/>
    </source>
</evidence>
<reference evidence="7" key="2">
    <citation type="journal article" date="2021" name="Sci. Data">
        <title>Chromosome-scale genome sequencing, assembly and annotation of six genomes from subfamily Leishmaniinae.</title>
        <authorList>
            <person name="Almutairi H."/>
            <person name="Urbaniak M.D."/>
            <person name="Bates M.D."/>
            <person name="Jariyapan N."/>
            <person name="Kwakye-Nuako G."/>
            <person name="Thomaz Soccol V."/>
            <person name="Al-Salem W.S."/>
            <person name="Dillon R.J."/>
            <person name="Bates P.A."/>
            <person name="Gatherer D."/>
        </authorList>
    </citation>
    <scope>NUCLEOTIDE SEQUENCE [LARGE SCALE GENOMIC DNA]</scope>
</reference>
<dbReference type="Pfam" id="PF00069">
    <property type="entry name" value="Pkinase"/>
    <property type="match status" value="1"/>
</dbReference>
<dbReference type="Proteomes" id="UP000673552">
    <property type="component" value="Unassembled WGS sequence"/>
</dbReference>
<dbReference type="OrthoDB" id="40902at2759"/>
<keyword evidence="7" id="KW-1185">Reference proteome</keyword>
<dbReference type="SUPFAM" id="SSF56112">
    <property type="entry name" value="Protein kinase-like (PK-like)"/>
    <property type="match status" value="1"/>
</dbReference>
<dbReference type="PROSITE" id="PS00107">
    <property type="entry name" value="PROTEIN_KINASE_ATP"/>
    <property type="match status" value="1"/>
</dbReference>
<dbReference type="KEGG" id="lmat:92513651"/>
<dbReference type="CDD" id="cd05117">
    <property type="entry name" value="STKc_CAMK"/>
    <property type="match status" value="1"/>
</dbReference>
<feature type="domain" description="Protein kinase" evidence="5">
    <location>
        <begin position="19"/>
        <end position="288"/>
    </location>
</feature>
<dbReference type="InterPro" id="IPR017441">
    <property type="entry name" value="Protein_kinase_ATP_BS"/>
</dbReference>
<evidence type="ECO:0000256" key="3">
    <source>
        <dbReference type="PROSITE-ProRule" id="PRU10141"/>
    </source>
</evidence>
<dbReference type="GO" id="GO:0005524">
    <property type="term" value="F:ATP binding"/>
    <property type="evidence" value="ECO:0007669"/>
    <property type="project" value="UniProtKB-UniRule"/>
</dbReference>
<dbReference type="RefSeq" id="XP_067177749.1">
    <property type="nucleotide sequence ID" value="XM_067321139.1"/>
</dbReference>
<dbReference type="FunFam" id="1.10.510.10:FF:000651">
    <property type="entry name" value="Serine/threonine-protein kinase RAD53"/>
    <property type="match status" value="1"/>
</dbReference>
<dbReference type="InterPro" id="IPR008271">
    <property type="entry name" value="Ser/Thr_kinase_AS"/>
</dbReference>
<dbReference type="SMART" id="SM00220">
    <property type="entry name" value="S_TKc"/>
    <property type="match status" value="1"/>
</dbReference>
<dbReference type="EMBL" id="JAFEUZ010000027">
    <property type="protein sequence ID" value="KAG5475484.1"/>
    <property type="molecule type" value="Genomic_DNA"/>
</dbReference>
<gene>
    <name evidence="6" type="ORF">LSCM1_03604</name>
</gene>
<name>A0A836GKK9_9TRYP</name>
<dbReference type="Gene3D" id="1.10.510.10">
    <property type="entry name" value="Transferase(Phosphotransferase) domain 1"/>
    <property type="match status" value="1"/>
</dbReference>
<dbReference type="Gene3D" id="3.30.200.20">
    <property type="entry name" value="Phosphorylase Kinase, domain 1"/>
    <property type="match status" value="1"/>
</dbReference>
<sequence>MGLDAEAIACSKGHFRNHYLLGDEIGKGAYAVVFRCIHRGTKAVYAVKIVDKKKAGPKDIDDITHEIDVMGRIGYHPSVVQMIEYFSTERHFYIILDLLSGGMLFDRIVELRHYSEADASVLVRNVLSALAHIHSKGVIHRDLKPENLLLRHAASPSAPPNSHLTDVCLADFGLAGYVPSTTCCGSPSYIAPEVINVGYYRTRKAPYDCKCDIWSLGVITYILLSGKMPFHGRSFKETFECVVGNRWSFGGDAWASVTPTAKDFIQACLTYDPEARPTALELLQHEWFACEQPHVHLERSLESLRELTKKKVKAAVRVFCWTQSLLGPLDWTPPFMRFLRHTDKFSTVLTHQSQTDPQRVHTVDFGKALDHAKPGWRIQDCCTCPSEKVCRHIQNVHEYLFVGKRSMEVYPFIDELRMMHEEAEDSLTENPCDAEARQRLDRVNYLIEAACVFSDELAKVPEGELKPNLMLDGSRNTLFRALGGSRSVTKSWQETETEKVARRMVGNMRAKKSLAAGTRAGPASSPAGGKTTKADAWPPPPSSSSPKAKPSSKPPSKPSSASKRISAGPKTASASRR</sequence>
<evidence type="ECO:0000256" key="1">
    <source>
        <dbReference type="ARBA" id="ARBA00022741"/>
    </source>
</evidence>
<dbReference type="InterPro" id="IPR011009">
    <property type="entry name" value="Kinase-like_dom_sf"/>
</dbReference>
<dbReference type="InterPro" id="IPR000719">
    <property type="entry name" value="Prot_kinase_dom"/>
</dbReference>
<evidence type="ECO:0000256" key="4">
    <source>
        <dbReference type="SAM" id="MobiDB-lite"/>
    </source>
</evidence>
<dbReference type="PROSITE" id="PS00108">
    <property type="entry name" value="PROTEIN_KINASE_ST"/>
    <property type="match status" value="1"/>
</dbReference>